<dbReference type="PROSITE" id="PS51084">
    <property type="entry name" value="HIT_2"/>
    <property type="match status" value="1"/>
</dbReference>
<dbReference type="Proteomes" id="UP001501138">
    <property type="component" value="Unassembled WGS sequence"/>
</dbReference>
<reference evidence="4" key="1">
    <citation type="journal article" date="2019" name="Int. J. Syst. Evol. Microbiol.">
        <title>The Global Catalogue of Microorganisms (GCM) 10K type strain sequencing project: providing services to taxonomists for standard genome sequencing and annotation.</title>
        <authorList>
            <consortium name="The Broad Institute Genomics Platform"/>
            <consortium name="The Broad Institute Genome Sequencing Center for Infectious Disease"/>
            <person name="Wu L."/>
            <person name="Ma J."/>
        </authorList>
    </citation>
    <scope>NUCLEOTIDE SEQUENCE [LARGE SCALE GENOMIC DNA]</scope>
    <source>
        <strain evidence="4">JCM 15589</strain>
    </source>
</reference>
<comment type="caution">
    <text evidence="3">The sequence shown here is derived from an EMBL/GenBank/DDBJ whole genome shotgun (WGS) entry which is preliminary data.</text>
</comment>
<organism evidence="3 4">
    <name type="scientific">Isoptericola hypogeus</name>
    <dbReference type="NCBI Taxonomy" id="300179"/>
    <lineage>
        <taxon>Bacteria</taxon>
        <taxon>Bacillati</taxon>
        <taxon>Actinomycetota</taxon>
        <taxon>Actinomycetes</taxon>
        <taxon>Micrococcales</taxon>
        <taxon>Promicromonosporaceae</taxon>
        <taxon>Isoptericola</taxon>
    </lineage>
</organism>
<gene>
    <name evidence="3" type="ORF">GCM10009809_06160</name>
</gene>
<accession>A0ABP4UWL0</accession>
<evidence type="ECO:0000313" key="4">
    <source>
        <dbReference type="Proteomes" id="UP001501138"/>
    </source>
</evidence>
<dbReference type="SUPFAM" id="SSF54197">
    <property type="entry name" value="HIT-like"/>
    <property type="match status" value="1"/>
</dbReference>
<evidence type="ECO:0000313" key="3">
    <source>
        <dbReference type="EMBL" id="GAA1712806.1"/>
    </source>
</evidence>
<name>A0ABP4UWL0_9MICO</name>
<dbReference type="InterPro" id="IPR011146">
    <property type="entry name" value="HIT-like"/>
</dbReference>
<dbReference type="InterPro" id="IPR036265">
    <property type="entry name" value="HIT-like_sf"/>
</dbReference>
<sequence>MSDWRSDRVGSALAGENPTVLAELDHSFAVIGDVQWLPGYSLALTKVPEVDRLSDLPRAQRIGYLADVDLLASAVENVCRRRDEAFRCVNVEILGNADAFLHAHIWPRYDWESASLLKKPVWLYPSENWSDPQNALSPAHDGLRSDLAAEVALYRNSVEFHFNV</sequence>
<comment type="caution">
    <text evidence="1">Lacks conserved residue(s) required for the propagation of feature annotation.</text>
</comment>
<feature type="domain" description="HIT" evidence="2">
    <location>
        <begin position="8"/>
        <end position="116"/>
    </location>
</feature>
<evidence type="ECO:0000259" key="2">
    <source>
        <dbReference type="PROSITE" id="PS51084"/>
    </source>
</evidence>
<dbReference type="RefSeq" id="WP_344245575.1">
    <property type="nucleotide sequence ID" value="NZ_BAAAPM010000003.1"/>
</dbReference>
<proteinExistence type="predicted"/>
<dbReference type="Gene3D" id="3.30.428.10">
    <property type="entry name" value="HIT-like"/>
    <property type="match status" value="1"/>
</dbReference>
<evidence type="ECO:0000256" key="1">
    <source>
        <dbReference type="PROSITE-ProRule" id="PRU00464"/>
    </source>
</evidence>
<keyword evidence="4" id="KW-1185">Reference proteome</keyword>
<dbReference type="EMBL" id="BAAAPM010000003">
    <property type="protein sequence ID" value="GAA1712806.1"/>
    <property type="molecule type" value="Genomic_DNA"/>
</dbReference>
<protein>
    <submittedName>
        <fullName evidence="3">DeoR family transcriptional regulator</fullName>
    </submittedName>
</protein>